<feature type="region of interest" description="Disordered" evidence="1">
    <location>
        <begin position="36"/>
        <end position="61"/>
    </location>
</feature>
<evidence type="ECO:0000313" key="2">
    <source>
        <dbReference type="EMBL" id="APH02408.1"/>
    </source>
</evidence>
<dbReference type="AlphaFoldDB" id="A0A1L3MJ87"/>
<dbReference type="KEGG" id="jte:ASJ30_13435"/>
<gene>
    <name evidence="2" type="ORF">ASJ30_13435</name>
</gene>
<sequence>MLNPDGDVVANPVEHPSVQAIKSWIVVPDRPYPSRGVGDGLSDLGGPCGSGGGQVEGGECGRRGEQVEVVVVEPWDQRAARSVDDSGLCRAGDEPRFHGDDVAVLDDHVGAYAVDLDVVEEEVGGRL</sequence>
<reference evidence="2 3" key="1">
    <citation type="submission" date="2015-11" db="EMBL/GenBank/DDBJ databases">
        <authorList>
            <person name="Zhang Y."/>
            <person name="Guo Z."/>
        </authorList>
    </citation>
    <scope>NUCLEOTIDE SEQUENCE [LARGE SCALE GENOMIC DNA]</scope>
    <source>
        <strain evidence="2 3">YFY001</strain>
    </source>
</reference>
<organism evidence="2 3">
    <name type="scientific">Janibacter indicus</name>
    <dbReference type="NCBI Taxonomy" id="857417"/>
    <lineage>
        <taxon>Bacteria</taxon>
        <taxon>Bacillati</taxon>
        <taxon>Actinomycetota</taxon>
        <taxon>Actinomycetes</taxon>
        <taxon>Micrococcales</taxon>
        <taxon>Intrasporangiaceae</taxon>
        <taxon>Janibacter</taxon>
    </lineage>
</organism>
<evidence type="ECO:0000256" key="1">
    <source>
        <dbReference type="SAM" id="MobiDB-lite"/>
    </source>
</evidence>
<keyword evidence="3" id="KW-1185">Reference proteome</keyword>
<dbReference type="EMBL" id="CP013290">
    <property type="protein sequence ID" value="APH02408.1"/>
    <property type="molecule type" value="Genomic_DNA"/>
</dbReference>
<accession>A0A1L3MJ87</accession>
<evidence type="ECO:0000313" key="3">
    <source>
        <dbReference type="Proteomes" id="UP000182938"/>
    </source>
</evidence>
<dbReference type="Proteomes" id="UP000182938">
    <property type="component" value="Chromosome"/>
</dbReference>
<proteinExistence type="predicted"/>
<protein>
    <submittedName>
        <fullName evidence="2">Uncharacterized protein</fullName>
    </submittedName>
</protein>
<name>A0A1L3MJ87_9MICO</name>
<feature type="compositionally biased region" description="Gly residues" evidence="1">
    <location>
        <begin position="46"/>
        <end position="58"/>
    </location>
</feature>